<evidence type="ECO:0000313" key="2">
    <source>
        <dbReference type="EMBL" id="AQS47425.1"/>
    </source>
</evidence>
<dbReference type="RefSeq" id="WP_075776299.1">
    <property type="nucleotide sequence ID" value="NZ_CP019437.1"/>
</dbReference>
<dbReference type="Proteomes" id="UP000185622">
    <property type="component" value="Chromosome"/>
</dbReference>
<accession>A0ABN4X4L2</accession>
<feature type="region of interest" description="Disordered" evidence="1">
    <location>
        <begin position="149"/>
        <end position="168"/>
    </location>
</feature>
<name>A0ABN4X4L2_9RHOB</name>
<keyword evidence="3" id="KW-1185">Reference proteome</keyword>
<gene>
    <name evidence="2" type="ORF">BMG03_06150</name>
</gene>
<reference evidence="2 3" key="1">
    <citation type="submission" date="2017-01" db="EMBL/GenBank/DDBJ databases">
        <title>The complete genome sequence of a sulfur-oxidizing marine bacterium Thioclava sp. 25B10_4T.</title>
        <authorList>
            <person name="Liu Y."/>
            <person name="Lai Q."/>
            <person name="Shao Z."/>
        </authorList>
    </citation>
    <scope>NUCLEOTIDE SEQUENCE [LARGE SCALE GENOMIC DNA]</scope>
    <source>
        <strain evidence="2 3">25B10_4</strain>
    </source>
</reference>
<feature type="compositionally biased region" description="Gly residues" evidence="1">
    <location>
        <begin position="152"/>
        <end position="161"/>
    </location>
</feature>
<organism evidence="2 3">
    <name type="scientific">Thioclava nitratireducens</name>
    <dbReference type="NCBI Taxonomy" id="1915078"/>
    <lineage>
        <taxon>Bacteria</taxon>
        <taxon>Pseudomonadati</taxon>
        <taxon>Pseudomonadota</taxon>
        <taxon>Alphaproteobacteria</taxon>
        <taxon>Rhodobacterales</taxon>
        <taxon>Paracoccaceae</taxon>
        <taxon>Thioclava</taxon>
    </lineage>
</organism>
<protein>
    <recommendedName>
        <fullName evidence="4">Imidazoleglycerol-phosphate dehydratase</fullName>
    </recommendedName>
</protein>
<evidence type="ECO:0000313" key="3">
    <source>
        <dbReference type="Proteomes" id="UP000185622"/>
    </source>
</evidence>
<proteinExistence type="predicted"/>
<evidence type="ECO:0008006" key="4">
    <source>
        <dbReference type="Google" id="ProtNLM"/>
    </source>
</evidence>
<sequence>MTMMSRNLETTASEEGALVLMLHPGNCDLECHGAFIEALKDDRSHIVCLSQEGGGRGALIAQLGACGATPICASFLTYKDEALSDPEEHGSIAHVLSYIMQAHGLTRIFVPKHDGDHACHAAIEAIAQNLSRITGAPVIHADDLPAESDLVAGGGDPGGSGSILSAHA</sequence>
<dbReference type="EMBL" id="CP019437">
    <property type="protein sequence ID" value="AQS47425.1"/>
    <property type="molecule type" value="Genomic_DNA"/>
</dbReference>
<evidence type="ECO:0000256" key="1">
    <source>
        <dbReference type="SAM" id="MobiDB-lite"/>
    </source>
</evidence>